<protein>
    <submittedName>
        <fullName evidence="11">Peptide ABC transporter ATP-binding protein</fullName>
    </submittedName>
</protein>
<dbReference type="EMBL" id="AZHW01000792">
    <property type="protein sequence ID" value="ETW96403.1"/>
    <property type="molecule type" value="Genomic_DNA"/>
</dbReference>
<dbReference type="PROSITE" id="PS50893">
    <property type="entry name" value="ABC_TRANSPORTER_2"/>
    <property type="match status" value="1"/>
</dbReference>
<dbReference type="NCBIfam" id="TIGR01727">
    <property type="entry name" value="oligo_HPY"/>
    <property type="match status" value="1"/>
</dbReference>
<evidence type="ECO:0000313" key="11">
    <source>
        <dbReference type="EMBL" id="ETW96403.1"/>
    </source>
</evidence>
<evidence type="ECO:0000256" key="9">
    <source>
        <dbReference type="ARBA" id="ARBA00023136"/>
    </source>
</evidence>
<dbReference type="GO" id="GO:0005524">
    <property type="term" value="F:ATP binding"/>
    <property type="evidence" value="ECO:0007669"/>
    <property type="project" value="UniProtKB-KW"/>
</dbReference>
<comment type="subcellular location">
    <subcellularLocation>
        <location evidence="1">Cell inner membrane</location>
        <topology evidence="1">Peripheral membrane protein</topology>
    </subcellularLocation>
</comment>
<evidence type="ECO:0000256" key="8">
    <source>
        <dbReference type="ARBA" id="ARBA00022967"/>
    </source>
</evidence>
<dbReference type="Gene3D" id="3.40.50.300">
    <property type="entry name" value="P-loop containing nucleotide triphosphate hydrolases"/>
    <property type="match status" value="1"/>
</dbReference>
<dbReference type="InterPro" id="IPR013563">
    <property type="entry name" value="Oligopep_ABC_C"/>
</dbReference>
<comment type="similarity">
    <text evidence="2">Belongs to the ABC transporter superfamily.</text>
</comment>
<dbReference type="InterPro" id="IPR017871">
    <property type="entry name" value="ABC_transporter-like_CS"/>
</dbReference>
<dbReference type="InterPro" id="IPR003593">
    <property type="entry name" value="AAA+_ATPase"/>
</dbReference>
<keyword evidence="6" id="KW-0547">Nucleotide-binding</keyword>
<evidence type="ECO:0000256" key="2">
    <source>
        <dbReference type="ARBA" id="ARBA00005417"/>
    </source>
</evidence>
<dbReference type="CDD" id="cd03257">
    <property type="entry name" value="ABC_NikE_OppD_transporters"/>
    <property type="match status" value="1"/>
</dbReference>
<name>W4LE86_ENTF1</name>
<organism evidence="11 12">
    <name type="scientific">Entotheonella factor</name>
    <dbReference type="NCBI Taxonomy" id="1429438"/>
    <lineage>
        <taxon>Bacteria</taxon>
        <taxon>Pseudomonadati</taxon>
        <taxon>Nitrospinota/Tectimicrobiota group</taxon>
        <taxon>Candidatus Tectimicrobiota</taxon>
        <taxon>Candidatus Entotheonellia</taxon>
        <taxon>Candidatus Entotheonellales</taxon>
        <taxon>Candidatus Entotheonellaceae</taxon>
        <taxon>Candidatus Entotheonella</taxon>
    </lineage>
</organism>
<keyword evidence="9" id="KW-0472">Membrane</keyword>
<dbReference type="Pfam" id="PF00005">
    <property type="entry name" value="ABC_tran"/>
    <property type="match status" value="1"/>
</dbReference>
<dbReference type="HOGENOM" id="CLU_000604_1_23_7"/>
<feature type="domain" description="ABC transporter" evidence="10">
    <location>
        <begin position="10"/>
        <end position="260"/>
    </location>
</feature>
<accession>W4LE86</accession>
<dbReference type="InterPro" id="IPR050388">
    <property type="entry name" value="ABC_Ni/Peptide_Import"/>
</dbReference>
<dbReference type="InterPro" id="IPR003439">
    <property type="entry name" value="ABC_transporter-like_ATP-bd"/>
</dbReference>
<gene>
    <name evidence="11" type="primary">dppD</name>
    <name evidence="11" type="ORF">ETSY1_26760</name>
</gene>
<dbReference type="PROSITE" id="PS00211">
    <property type="entry name" value="ABC_TRANSPORTER_1"/>
    <property type="match status" value="1"/>
</dbReference>
<evidence type="ECO:0000256" key="5">
    <source>
        <dbReference type="ARBA" id="ARBA00022519"/>
    </source>
</evidence>
<evidence type="ECO:0000256" key="4">
    <source>
        <dbReference type="ARBA" id="ARBA00022475"/>
    </source>
</evidence>
<proteinExistence type="inferred from homology"/>
<dbReference type="SUPFAM" id="SSF52540">
    <property type="entry name" value="P-loop containing nucleoside triphosphate hydrolases"/>
    <property type="match status" value="1"/>
</dbReference>
<sequence length="332" mass="36675">MAHDENLLTIRNLHTYFYTEDGVVKALNGVNLEIKRGEVLGLVGESGSGKSVTALSILRLIQDPPGKIVKGEIWFDGENLLSFSTARMCEEVRGGKIAMIFQDPMTSLNPVFRVGAQVAEAIRIHQHTDWKEAFKRAIRMMVRVGIPSSEERASDYPHQFSGGMKQRVMISMGLSCNPQLLIADEPTTALDVTIQAQILEEIKTIQADTGASVLLITHDLGVIGEMADRVAVMYAGNIVEYTDADTLFNTPKHPYTQGLLNCFPEASERKTDLEPIEGTVPNLINPPSGCRFHPRCKMAMPICSEREPELLQIAEGHQVSCLLYDHQVMNAA</sequence>
<evidence type="ECO:0000256" key="7">
    <source>
        <dbReference type="ARBA" id="ARBA00022840"/>
    </source>
</evidence>
<dbReference type="AlphaFoldDB" id="W4LE86"/>
<evidence type="ECO:0000313" key="12">
    <source>
        <dbReference type="Proteomes" id="UP000019141"/>
    </source>
</evidence>
<dbReference type="GO" id="GO:0005886">
    <property type="term" value="C:plasma membrane"/>
    <property type="evidence" value="ECO:0007669"/>
    <property type="project" value="UniProtKB-SubCell"/>
</dbReference>
<evidence type="ECO:0000259" key="10">
    <source>
        <dbReference type="PROSITE" id="PS50893"/>
    </source>
</evidence>
<dbReference type="PANTHER" id="PTHR43297:SF14">
    <property type="entry name" value="ATPASE AAA-TYPE CORE DOMAIN-CONTAINING PROTEIN"/>
    <property type="match status" value="1"/>
</dbReference>
<dbReference type="GO" id="GO:0015833">
    <property type="term" value="P:peptide transport"/>
    <property type="evidence" value="ECO:0007669"/>
    <property type="project" value="InterPro"/>
</dbReference>
<dbReference type="InterPro" id="IPR027417">
    <property type="entry name" value="P-loop_NTPase"/>
</dbReference>
<keyword evidence="12" id="KW-1185">Reference proteome</keyword>
<dbReference type="GO" id="GO:0016887">
    <property type="term" value="F:ATP hydrolysis activity"/>
    <property type="evidence" value="ECO:0007669"/>
    <property type="project" value="InterPro"/>
</dbReference>
<dbReference type="FunFam" id="3.40.50.300:FF:000016">
    <property type="entry name" value="Oligopeptide ABC transporter ATP-binding component"/>
    <property type="match status" value="1"/>
</dbReference>
<dbReference type="SMART" id="SM00382">
    <property type="entry name" value="AAA"/>
    <property type="match status" value="1"/>
</dbReference>
<dbReference type="PATRIC" id="fig|1429438.4.peg.5110"/>
<evidence type="ECO:0000256" key="6">
    <source>
        <dbReference type="ARBA" id="ARBA00022741"/>
    </source>
</evidence>
<dbReference type="PANTHER" id="PTHR43297">
    <property type="entry name" value="OLIGOPEPTIDE TRANSPORT ATP-BINDING PROTEIN APPD"/>
    <property type="match status" value="1"/>
</dbReference>
<evidence type="ECO:0000256" key="1">
    <source>
        <dbReference type="ARBA" id="ARBA00004417"/>
    </source>
</evidence>
<keyword evidence="3" id="KW-0813">Transport</keyword>
<dbReference type="Proteomes" id="UP000019141">
    <property type="component" value="Unassembled WGS sequence"/>
</dbReference>
<comment type="caution">
    <text evidence="11">The sequence shown here is derived from an EMBL/GenBank/DDBJ whole genome shotgun (WGS) entry which is preliminary data.</text>
</comment>
<dbReference type="Pfam" id="PF08352">
    <property type="entry name" value="oligo_HPY"/>
    <property type="match status" value="1"/>
</dbReference>
<evidence type="ECO:0000256" key="3">
    <source>
        <dbReference type="ARBA" id="ARBA00022448"/>
    </source>
</evidence>
<keyword evidence="4" id="KW-1003">Cell membrane</keyword>
<keyword evidence="5" id="KW-0997">Cell inner membrane</keyword>
<keyword evidence="7 11" id="KW-0067">ATP-binding</keyword>
<keyword evidence="8" id="KW-1278">Translocase</keyword>
<reference evidence="11 12" key="1">
    <citation type="journal article" date="2014" name="Nature">
        <title>An environmental bacterial taxon with a large and distinct metabolic repertoire.</title>
        <authorList>
            <person name="Wilson M.C."/>
            <person name="Mori T."/>
            <person name="Ruckert C."/>
            <person name="Uria A.R."/>
            <person name="Helf M.J."/>
            <person name="Takada K."/>
            <person name="Gernert C."/>
            <person name="Steffens U.A."/>
            <person name="Heycke N."/>
            <person name="Schmitt S."/>
            <person name="Rinke C."/>
            <person name="Helfrich E.J."/>
            <person name="Brachmann A.O."/>
            <person name="Gurgui C."/>
            <person name="Wakimoto T."/>
            <person name="Kracht M."/>
            <person name="Crusemann M."/>
            <person name="Hentschel U."/>
            <person name="Abe I."/>
            <person name="Matsunaga S."/>
            <person name="Kalinowski J."/>
            <person name="Takeyama H."/>
            <person name="Piel J."/>
        </authorList>
    </citation>
    <scope>NUCLEOTIDE SEQUENCE [LARGE SCALE GENOMIC DNA]</scope>
    <source>
        <strain evidence="12">TSY1</strain>
    </source>
</reference>